<evidence type="ECO:0000256" key="2">
    <source>
        <dbReference type="ARBA" id="ARBA00022729"/>
    </source>
</evidence>
<dbReference type="InterPro" id="IPR000152">
    <property type="entry name" value="EGF-type_Asp/Asn_hydroxyl_site"/>
</dbReference>
<feature type="domain" description="EGF-like" evidence="8">
    <location>
        <begin position="785"/>
        <end position="822"/>
    </location>
</feature>
<dbReference type="InterPro" id="IPR009030">
    <property type="entry name" value="Growth_fac_rcpt_cys_sf"/>
</dbReference>
<organism evidence="9 10">
    <name type="scientific">Acropora cervicornis</name>
    <name type="common">Staghorn coral</name>
    <dbReference type="NCBI Taxonomy" id="6130"/>
    <lineage>
        <taxon>Eukaryota</taxon>
        <taxon>Metazoa</taxon>
        <taxon>Cnidaria</taxon>
        <taxon>Anthozoa</taxon>
        <taxon>Hexacorallia</taxon>
        <taxon>Scleractinia</taxon>
        <taxon>Astrocoeniina</taxon>
        <taxon>Acroporidae</taxon>
        <taxon>Acropora</taxon>
    </lineage>
</organism>
<dbReference type="InterPro" id="IPR001881">
    <property type="entry name" value="EGF-like_Ca-bd_dom"/>
</dbReference>
<evidence type="ECO:0000256" key="7">
    <source>
        <dbReference type="PROSITE-ProRule" id="PRU00076"/>
    </source>
</evidence>
<accession>A0AAD9Q7X0</accession>
<name>A0AAD9Q7X0_ACRCE</name>
<dbReference type="PROSITE" id="PS01187">
    <property type="entry name" value="EGF_CA"/>
    <property type="match status" value="2"/>
</dbReference>
<dbReference type="SMART" id="SM00181">
    <property type="entry name" value="EGF"/>
    <property type="match status" value="5"/>
</dbReference>
<evidence type="ECO:0000259" key="8">
    <source>
        <dbReference type="PROSITE" id="PS50026"/>
    </source>
</evidence>
<proteinExistence type="predicted"/>
<comment type="caution">
    <text evidence="7">Lacks conserved residue(s) required for the propagation of feature annotation.</text>
</comment>
<evidence type="ECO:0000313" key="10">
    <source>
        <dbReference type="Proteomes" id="UP001249851"/>
    </source>
</evidence>
<keyword evidence="4" id="KW-0106">Calcium</keyword>
<dbReference type="CDD" id="cd00054">
    <property type="entry name" value="EGF_CA"/>
    <property type="match status" value="4"/>
</dbReference>
<keyword evidence="10" id="KW-1185">Reference proteome</keyword>
<dbReference type="PROSITE" id="PS00010">
    <property type="entry name" value="ASX_HYDROXYL"/>
    <property type="match status" value="4"/>
</dbReference>
<dbReference type="FunFam" id="2.10.25.10:FF:000002">
    <property type="entry name" value="Latent-transforming growth factor beta-binding protein 3"/>
    <property type="match status" value="1"/>
</dbReference>
<sequence>MRKFICEQFVFNVSLPEEHSETFTAFFNRYQTSQLSTDKVPVGSSALFHMSTHGQLGACIDWSNITYISLPSAYKLMQLDSDDRQLLAETYQCMNPDKHILPGMVGEVCRKYSSVLLAGEKIVFRSECRSIRSARIMASWADQDGQVSSRTALNFRPGIVLFFFANTIKFRGAVPDACVCVCKMVQRGLVERTLSASCGNLETEKLISAQLVLQLSCQFKYATASLLLRRWRLMELKSRLCVQSSDLSLGFCSLKPQPKTEGRDPDKETSTNAGNRTFVVHTQDVVTSPQHTCVHALKGMNLRTITHSTAQANGKGEIKYGKRKIGIQELEKLDSVLIDFSIKPKTDIVQQRFDPKVIDECMTQTHKCDPNSYCSNTIGSYGCTFKEGFKMSEKKICKDIEECMEPNICGPHTMCTNHPATYKCSCLQGFESKNKKKLHCTDIDECITRRSNCNPNSYCSNTIGSFGCTCKEGFKMSDEGSCEGETTNCSTYSGTRQRPFDLWLILRAWPHTPPAFLETSSQAGHVCQLASEDRTRVLRRRLSEQNIEATDTEPAYGDDFRIEPGHHWMKTCRSSKFWQRATGDSNCGGTEYVNGFYRDANQGERDMTDLLRNVSCCTAPPPDENSGQDCTLRRFWDELNHDNTWAKCPPGMFIQGIKRTTVHGLSYLSNIEGLICCSPKDVTPSYEDCHEKNVSFNDQGWMKTECVLVRAILLAPELKDLISAGAIEVSKVQRIMGRIVPDINECEKRDTCGGEANCENTFGSYKCNCSSKGFEYNAKRRRCFDIDECREPSICGPNANCTNQPSTYVCSCMQGYESKDNNTLNCTVYNYMTEPKKEHLLPQKSEMQARTERYGVEAAEKAIF</sequence>
<feature type="domain" description="EGF-like" evidence="8">
    <location>
        <begin position="742"/>
        <end position="784"/>
    </location>
</feature>
<dbReference type="InterPro" id="IPR018097">
    <property type="entry name" value="EGF_Ca-bd_CS"/>
</dbReference>
<dbReference type="EMBL" id="JARQWQ010000056">
    <property type="protein sequence ID" value="KAK2556320.1"/>
    <property type="molecule type" value="Genomic_DNA"/>
</dbReference>
<keyword evidence="3" id="KW-0677">Repeat</keyword>
<evidence type="ECO:0000256" key="1">
    <source>
        <dbReference type="ARBA" id="ARBA00022536"/>
    </source>
</evidence>
<dbReference type="PANTHER" id="PTHR24039">
    <property type="entry name" value="FIBRILLIN-RELATED"/>
    <property type="match status" value="1"/>
</dbReference>
<dbReference type="Proteomes" id="UP001249851">
    <property type="component" value="Unassembled WGS sequence"/>
</dbReference>
<dbReference type="InterPro" id="IPR049883">
    <property type="entry name" value="NOTCH1_EGF-like"/>
</dbReference>
<evidence type="ECO:0000256" key="4">
    <source>
        <dbReference type="ARBA" id="ARBA00022837"/>
    </source>
</evidence>
<feature type="domain" description="EGF-like" evidence="8">
    <location>
        <begin position="399"/>
        <end position="441"/>
    </location>
</feature>
<evidence type="ECO:0000256" key="3">
    <source>
        <dbReference type="ARBA" id="ARBA00022737"/>
    </source>
</evidence>
<keyword evidence="5" id="KW-1015">Disulfide bond</keyword>
<keyword evidence="2" id="KW-0732">Signal</keyword>
<keyword evidence="6" id="KW-0325">Glycoprotein</keyword>
<dbReference type="Pfam" id="PF07645">
    <property type="entry name" value="EGF_CA"/>
    <property type="match status" value="5"/>
</dbReference>
<reference evidence="9" key="2">
    <citation type="journal article" date="2023" name="Science">
        <title>Genomic signatures of disease resistance in endangered staghorn corals.</title>
        <authorList>
            <person name="Vollmer S.V."/>
            <person name="Selwyn J.D."/>
            <person name="Despard B.A."/>
            <person name="Roesel C.L."/>
        </authorList>
    </citation>
    <scope>NUCLEOTIDE SEQUENCE</scope>
    <source>
        <strain evidence="9">K2</strain>
    </source>
</reference>
<dbReference type="GO" id="GO:0005509">
    <property type="term" value="F:calcium ion binding"/>
    <property type="evidence" value="ECO:0007669"/>
    <property type="project" value="InterPro"/>
</dbReference>
<dbReference type="SUPFAM" id="SSF57196">
    <property type="entry name" value="EGF/Laminin"/>
    <property type="match status" value="2"/>
</dbReference>
<protein>
    <submittedName>
        <fullName evidence="9">Latent-transforming growth factor beta-binding protein 1</fullName>
    </submittedName>
</protein>
<dbReference type="InterPro" id="IPR000742">
    <property type="entry name" value="EGF"/>
</dbReference>
<feature type="domain" description="EGF-like" evidence="8">
    <location>
        <begin position="442"/>
        <end position="483"/>
    </location>
</feature>
<keyword evidence="1 7" id="KW-0245">EGF-like domain</keyword>
<dbReference type="PANTHER" id="PTHR24039:SF28">
    <property type="entry name" value="EGF-LIKE DOMAIN-CONTAINING PROTEIN"/>
    <property type="match status" value="1"/>
</dbReference>
<reference evidence="9" key="1">
    <citation type="journal article" date="2023" name="G3 (Bethesda)">
        <title>Whole genome assembly and annotation of the endangered Caribbean coral Acropora cervicornis.</title>
        <authorList>
            <person name="Selwyn J.D."/>
            <person name="Vollmer S.V."/>
        </authorList>
    </citation>
    <scope>NUCLEOTIDE SEQUENCE</scope>
    <source>
        <strain evidence="9">K2</strain>
    </source>
</reference>
<dbReference type="AlphaFoldDB" id="A0AAD9Q7X0"/>
<dbReference type="PROSITE" id="PS01186">
    <property type="entry name" value="EGF_2"/>
    <property type="match status" value="1"/>
</dbReference>
<dbReference type="SMART" id="SM00179">
    <property type="entry name" value="EGF_CA"/>
    <property type="match status" value="5"/>
</dbReference>
<gene>
    <name evidence="9" type="ORF">P5673_021541</name>
</gene>
<dbReference type="Gene3D" id="2.10.25.10">
    <property type="entry name" value="Laminin"/>
    <property type="match status" value="5"/>
</dbReference>
<evidence type="ECO:0000256" key="5">
    <source>
        <dbReference type="ARBA" id="ARBA00023157"/>
    </source>
</evidence>
<evidence type="ECO:0000256" key="6">
    <source>
        <dbReference type="ARBA" id="ARBA00023180"/>
    </source>
</evidence>
<dbReference type="SUPFAM" id="SSF57184">
    <property type="entry name" value="Growth factor receptor domain"/>
    <property type="match status" value="1"/>
</dbReference>
<comment type="caution">
    <text evidence="9">The sequence shown here is derived from an EMBL/GenBank/DDBJ whole genome shotgun (WGS) entry which is preliminary data.</text>
</comment>
<evidence type="ECO:0000313" key="9">
    <source>
        <dbReference type="EMBL" id="KAK2556320.1"/>
    </source>
</evidence>
<dbReference type="PROSITE" id="PS50026">
    <property type="entry name" value="EGF_3"/>
    <property type="match status" value="4"/>
</dbReference>